<proteinExistence type="predicted"/>
<accession>A0A0H2RVN8</accession>
<gene>
    <name evidence="2" type="ORF">SCHPADRAFT_228889</name>
</gene>
<evidence type="ECO:0000313" key="2">
    <source>
        <dbReference type="EMBL" id="KLO16100.1"/>
    </source>
</evidence>
<keyword evidence="1" id="KW-1133">Transmembrane helix</keyword>
<evidence type="ECO:0000313" key="3">
    <source>
        <dbReference type="Proteomes" id="UP000053477"/>
    </source>
</evidence>
<dbReference type="Proteomes" id="UP000053477">
    <property type="component" value="Unassembled WGS sequence"/>
</dbReference>
<protein>
    <submittedName>
        <fullName evidence="2">Uncharacterized protein</fullName>
    </submittedName>
</protein>
<keyword evidence="3" id="KW-1185">Reference proteome</keyword>
<organism evidence="2 3">
    <name type="scientific">Schizopora paradoxa</name>
    <dbReference type="NCBI Taxonomy" id="27342"/>
    <lineage>
        <taxon>Eukaryota</taxon>
        <taxon>Fungi</taxon>
        <taxon>Dikarya</taxon>
        <taxon>Basidiomycota</taxon>
        <taxon>Agaricomycotina</taxon>
        <taxon>Agaricomycetes</taxon>
        <taxon>Hymenochaetales</taxon>
        <taxon>Schizoporaceae</taxon>
        <taxon>Schizopora</taxon>
    </lineage>
</organism>
<keyword evidence="1" id="KW-0812">Transmembrane</keyword>
<dbReference type="InParanoid" id="A0A0H2RVN8"/>
<evidence type="ECO:0000256" key="1">
    <source>
        <dbReference type="SAM" id="Phobius"/>
    </source>
</evidence>
<dbReference type="EMBL" id="KQ085920">
    <property type="protein sequence ID" value="KLO16100.1"/>
    <property type="molecule type" value="Genomic_DNA"/>
</dbReference>
<feature type="transmembrane region" description="Helical" evidence="1">
    <location>
        <begin position="35"/>
        <end position="57"/>
    </location>
</feature>
<reference evidence="2 3" key="1">
    <citation type="submission" date="2015-04" db="EMBL/GenBank/DDBJ databases">
        <title>Complete genome sequence of Schizopora paradoxa KUC8140, a cosmopolitan wood degrader in East Asia.</title>
        <authorList>
            <consortium name="DOE Joint Genome Institute"/>
            <person name="Min B."/>
            <person name="Park H."/>
            <person name="Jang Y."/>
            <person name="Kim J.-J."/>
            <person name="Kim K.H."/>
            <person name="Pangilinan J."/>
            <person name="Lipzen A."/>
            <person name="Riley R."/>
            <person name="Grigoriev I.V."/>
            <person name="Spatafora J.W."/>
            <person name="Choi I.-G."/>
        </authorList>
    </citation>
    <scope>NUCLEOTIDE SEQUENCE [LARGE SCALE GENOMIC DNA]</scope>
    <source>
        <strain evidence="2 3">KUC8140</strain>
    </source>
</reference>
<sequence>MSSPRFSISVRSAPSVCQTRSRAHYTLRLLIQTRICYSLSPAIISLLLPFSILSPLFSSLPMHPISLLRRIHLSTSFTLFPHSKLSLYIPCNTPLTRPTHVLQGLSHPPQKMSVCCMFPFTIIPTPTTYATTIYRTFLFLSRVLLRILFCTTSLCVS</sequence>
<dbReference type="AlphaFoldDB" id="A0A0H2RVN8"/>
<name>A0A0H2RVN8_9AGAM</name>
<keyword evidence="1" id="KW-0472">Membrane</keyword>